<gene>
    <name evidence="2" type="primary">WBGene00275838</name>
</gene>
<feature type="region of interest" description="Disordered" evidence="1">
    <location>
        <begin position="349"/>
        <end position="386"/>
    </location>
</feature>
<evidence type="ECO:0000313" key="2">
    <source>
        <dbReference type="EnsemblMetazoa" id="PPA37469.1"/>
    </source>
</evidence>
<feature type="region of interest" description="Disordered" evidence="1">
    <location>
        <begin position="459"/>
        <end position="488"/>
    </location>
</feature>
<dbReference type="EnsemblMetazoa" id="PPA37469.1">
    <property type="protein sequence ID" value="PPA37469.1"/>
    <property type="gene ID" value="WBGene00275838"/>
</dbReference>
<dbReference type="OrthoDB" id="10044711at2759"/>
<feature type="compositionally biased region" description="Basic and acidic residues" evidence="1">
    <location>
        <begin position="362"/>
        <end position="383"/>
    </location>
</feature>
<organism evidence="2 3">
    <name type="scientific">Pristionchus pacificus</name>
    <name type="common">Parasitic nematode worm</name>
    <dbReference type="NCBI Taxonomy" id="54126"/>
    <lineage>
        <taxon>Eukaryota</taxon>
        <taxon>Metazoa</taxon>
        <taxon>Ecdysozoa</taxon>
        <taxon>Nematoda</taxon>
        <taxon>Chromadorea</taxon>
        <taxon>Rhabditida</taxon>
        <taxon>Rhabditina</taxon>
        <taxon>Diplogasteromorpha</taxon>
        <taxon>Diplogasteroidea</taxon>
        <taxon>Neodiplogasteridae</taxon>
        <taxon>Pristionchus</taxon>
    </lineage>
</organism>
<sequence length="1148" mass="129973">MNECMHLYNFSFHTDIAASFTTLRHILQMSAANRAYASIVRALEVLNKSGKYRAALVTASVKRYPEIVLHGDVDVVRGLACSNMQETIGIISDDHLTVTLPLVDFSAVLEDGTGDDLVRAVTDGLEAESRPRRNLFQREKDNALPPPHWPSSVTFASLNSGNRKKYAREVLQHMQQYKEERWDDIMNGRNVHKYDRSEMIMADDDKKLSKKQREVRAKKRQEVVAAEVEGEEDDRMGVWNEERDQEEREPEENAVAGGENGDETGMNEEVVDDASLPGPVEMEPPAAVTLSEGAQLPSKPILSQGLQRALARSAPRPITDEDNQQRLVALQNKVFPGTHLLPQEVAPAMRLGKPIPPPLKKAKGDEIEKENENGDEKGKDNGLRKKTLKIKATMRDGKVKNLFAHMHTTVQALIVQAGATAPCSLFHDGRKVAYARSLRTMSRKHSSSFNLGGLKECTVDRRSASRSPSRKVTRNRKKKDEGGRDDGPLLIIDEESPLDIQSVYERDLTDETIYQVEHEGSLALSIYMCSCNPTFNETLEEMGERAARHFGELQARECPHAQAIRAILNDFLREITVIEEGITPISDCPRLFVTIPQDDKPGVVRVTARRITCIVRRKDTCDHVKEMNGSPHLDQEECEEEEEEGEKIPIEWVNQAYKFCPHQEPLHSREKEVVWVDSKGIQDGKVITFLTSSCCRYFTSEKTAFAISEAMVLDIDLLRIYESFLAKNATTLSGYHKSLVDFRDNYGVKTDRVISLSSLSRAWNEYLTRLEIPKEKFGCTICGKYPNAIVCDGIQMGLRANISLEQGLTHGMAVFRESSLPYIGKLYDRNAMLRFLNGEGTLPDIEWPSPIDQLVIEAMDGNTLRPEYRLLMNLIFCNSTIPLLLQTGTRSEAREIIGRIMDGTFKWREEELSLLRLLPTLYSSIKPLLIGSTLPQIVITVLRFVIHQSDILLTVPPYNERYYGPPVETHLEYFPHWPLQRGLTSYTKDKAREIQLECSEKIIGAHRKLSPGLLLITCTHRIPYGFRIMKTPESAQDIFQVLLTRLGDKPPSTVIYDNSCMLATYTLAREPSRFANVKFLIDKFHHYNHKACSQALRIRSYKADPVLSSYNTQACEQTNSLLRHLGNSLPFMTLPRYTKTLILFLSRN</sequence>
<feature type="region of interest" description="Disordered" evidence="1">
    <location>
        <begin position="227"/>
        <end position="266"/>
    </location>
</feature>
<dbReference type="Proteomes" id="UP000005239">
    <property type="component" value="Unassembled WGS sequence"/>
</dbReference>
<feature type="compositionally biased region" description="Basic and acidic residues" evidence="1">
    <location>
        <begin position="478"/>
        <end position="487"/>
    </location>
</feature>
<evidence type="ECO:0000313" key="3">
    <source>
        <dbReference type="Proteomes" id="UP000005239"/>
    </source>
</evidence>
<dbReference type="PANTHER" id="PTHR22255">
    <property type="entry name" value="LP06548P"/>
    <property type="match status" value="1"/>
</dbReference>
<reference evidence="3" key="1">
    <citation type="journal article" date="2008" name="Nat. Genet.">
        <title>The Pristionchus pacificus genome provides a unique perspective on nematode lifestyle and parasitism.</title>
        <authorList>
            <person name="Dieterich C."/>
            <person name="Clifton S.W."/>
            <person name="Schuster L.N."/>
            <person name="Chinwalla A."/>
            <person name="Delehaunty K."/>
            <person name="Dinkelacker I."/>
            <person name="Fulton L."/>
            <person name="Fulton R."/>
            <person name="Godfrey J."/>
            <person name="Minx P."/>
            <person name="Mitreva M."/>
            <person name="Roeseler W."/>
            <person name="Tian H."/>
            <person name="Witte H."/>
            <person name="Yang S.P."/>
            <person name="Wilson R.K."/>
            <person name="Sommer R.J."/>
        </authorList>
    </citation>
    <scope>NUCLEOTIDE SEQUENCE [LARGE SCALE GENOMIC DNA]</scope>
    <source>
        <strain evidence="3">PS312</strain>
    </source>
</reference>
<proteinExistence type="predicted"/>
<dbReference type="PANTHER" id="PTHR22255:SF9">
    <property type="entry name" value="LP06548P"/>
    <property type="match status" value="1"/>
</dbReference>
<name>A0A2A6BB35_PRIPA</name>
<protein>
    <submittedName>
        <fullName evidence="2">Uncharacterized protein</fullName>
    </submittedName>
</protein>
<reference evidence="2" key="2">
    <citation type="submission" date="2022-06" db="UniProtKB">
        <authorList>
            <consortium name="EnsemblMetazoa"/>
        </authorList>
    </citation>
    <scope>IDENTIFICATION</scope>
    <source>
        <strain evidence="2">PS312</strain>
    </source>
</reference>
<dbReference type="AlphaFoldDB" id="A0A2A6BB35"/>
<evidence type="ECO:0000256" key="1">
    <source>
        <dbReference type="SAM" id="MobiDB-lite"/>
    </source>
</evidence>
<accession>A0A8R1US63</accession>
<keyword evidence="3" id="KW-1185">Reference proteome</keyword>
<feature type="compositionally biased region" description="Basic residues" evidence="1">
    <location>
        <begin position="468"/>
        <end position="477"/>
    </location>
</feature>
<accession>A0A2A6BB35</accession>